<feature type="transmembrane region" description="Helical" evidence="1">
    <location>
        <begin position="161"/>
        <end position="184"/>
    </location>
</feature>
<keyword evidence="1" id="KW-1133">Transmembrane helix</keyword>
<keyword evidence="3" id="KW-1185">Reference proteome</keyword>
<keyword evidence="1" id="KW-0472">Membrane</keyword>
<dbReference type="Proteomes" id="UP000617951">
    <property type="component" value="Unassembled WGS sequence"/>
</dbReference>
<feature type="transmembrane region" description="Helical" evidence="1">
    <location>
        <begin position="249"/>
        <end position="271"/>
    </location>
</feature>
<sequence>MERSRTLRELFSDMFRIGGQNFLKMFALTGPFMGLAALIICLSEASLLGMAQTPPASTAWDGTSAYLSTGAAFLGEIVLLFLSTFIGAYNYQIAFSSLGGENISIREGLRRAGRTFLRLVLNGLCLVVLLYAALFVLLLLAVPSLTGAGLAGVLTPWSYSLTGTVILLWIIWLGLAFAALHISFVTPHTLYTGRCGFPAIFKSIGIFFRGRYGRNLGHILLLNLCAGVFAYAGMQLMGTGAFFSPEGGVFFWIGVFLMMLAYGAVMQFSVVGNCMVYLSAKHDADAKEAERQADFWNGSGAR</sequence>
<evidence type="ECO:0000313" key="2">
    <source>
        <dbReference type="EMBL" id="MBC8538693.1"/>
    </source>
</evidence>
<gene>
    <name evidence="2" type="ORF">H8693_07065</name>
</gene>
<protein>
    <submittedName>
        <fullName evidence="2">Uncharacterized protein</fullName>
    </submittedName>
</protein>
<feature type="transmembrane region" description="Helical" evidence="1">
    <location>
        <begin position="119"/>
        <end position="141"/>
    </location>
</feature>
<dbReference type="EMBL" id="JACRSS010000003">
    <property type="protein sequence ID" value="MBC8538693.1"/>
    <property type="molecule type" value="Genomic_DNA"/>
</dbReference>
<accession>A0A926DIG0</accession>
<evidence type="ECO:0000313" key="3">
    <source>
        <dbReference type="Proteomes" id="UP000617951"/>
    </source>
</evidence>
<feature type="transmembrane region" description="Helical" evidence="1">
    <location>
        <begin position="219"/>
        <end position="243"/>
    </location>
</feature>
<name>A0A926DIG0_9FIRM</name>
<feature type="transmembrane region" description="Helical" evidence="1">
    <location>
        <begin position="65"/>
        <end position="89"/>
    </location>
</feature>
<evidence type="ECO:0000256" key="1">
    <source>
        <dbReference type="SAM" id="Phobius"/>
    </source>
</evidence>
<dbReference type="RefSeq" id="WP_249280406.1">
    <property type="nucleotide sequence ID" value="NZ_JACRSS010000003.1"/>
</dbReference>
<dbReference type="AlphaFoldDB" id="A0A926DIG0"/>
<keyword evidence="1" id="KW-0812">Transmembrane</keyword>
<reference evidence="2" key="1">
    <citation type="submission" date="2020-08" db="EMBL/GenBank/DDBJ databases">
        <title>Genome public.</title>
        <authorList>
            <person name="Liu C."/>
            <person name="Sun Q."/>
        </authorList>
    </citation>
    <scope>NUCLEOTIDE SEQUENCE</scope>
    <source>
        <strain evidence="2">NSJ-63</strain>
    </source>
</reference>
<proteinExistence type="predicted"/>
<comment type="caution">
    <text evidence="2">The sequence shown here is derived from an EMBL/GenBank/DDBJ whole genome shotgun (WGS) entry which is preliminary data.</text>
</comment>
<organism evidence="2 3">
    <name type="scientific">Guopingia tenuis</name>
    <dbReference type="NCBI Taxonomy" id="2763656"/>
    <lineage>
        <taxon>Bacteria</taxon>
        <taxon>Bacillati</taxon>
        <taxon>Bacillota</taxon>
        <taxon>Clostridia</taxon>
        <taxon>Christensenellales</taxon>
        <taxon>Christensenellaceae</taxon>
        <taxon>Guopingia</taxon>
    </lineage>
</organism>
<feature type="transmembrane region" description="Helical" evidence="1">
    <location>
        <begin position="21"/>
        <end position="45"/>
    </location>
</feature>